<dbReference type="InterPro" id="IPR002099">
    <property type="entry name" value="MutL/Mlh/PMS"/>
</dbReference>
<evidence type="ECO:0000256" key="2">
    <source>
        <dbReference type="ARBA" id="ARBA00022763"/>
    </source>
</evidence>
<accession>A0A2J8B4I4</accession>
<dbReference type="InterPro" id="IPR014762">
    <property type="entry name" value="DNA_mismatch_repair_CS"/>
</dbReference>
<dbReference type="InterPro" id="IPR020667">
    <property type="entry name" value="DNA_mismatch_repair_MutL"/>
</dbReference>
<evidence type="ECO:0000259" key="7">
    <source>
        <dbReference type="SMART" id="SM01340"/>
    </source>
</evidence>
<evidence type="ECO:0000256" key="5">
    <source>
        <dbReference type="SAM" id="MobiDB-lite"/>
    </source>
</evidence>
<dbReference type="RefSeq" id="WP_102892280.1">
    <property type="nucleotide sequence ID" value="NZ_NBZD01000001.1"/>
</dbReference>
<evidence type="ECO:0000313" key="9">
    <source>
        <dbReference type="Proteomes" id="UP000236394"/>
    </source>
</evidence>
<feature type="compositionally biased region" description="Basic and acidic residues" evidence="5">
    <location>
        <begin position="340"/>
        <end position="354"/>
    </location>
</feature>
<comment type="similarity">
    <text evidence="1 4">Belongs to the DNA mismatch repair MutL/HexB family.</text>
</comment>
<dbReference type="PROSITE" id="PS00058">
    <property type="entry name" value="DNA_MISMATCH_REPAIR_1"/>
    <property type="match status" value="1"/>
</dbReference>
<evidence type="ECO:0000256" key="4">
    <source>
        <dbReference type="HAMAP-Rule" id="MF_00149"/>
    </source>
</evidence>
<keyword evidence="2 4" id="KW-0227">DNA damage</keyword>
<protein>
    <recommendedName>
        <fullName evidence="4">DNA mismatch repair protein MutL</fullName>
    </recommendedName>
</protein>
<feature type="region of interest" description="Disordered" evidence="5">
    <location>
        <begin position="430"/>
        <end position="454"/>
    </location>
</feature>
<dbReference type="SMART" id="SM01340">
    <property type="entry name" value="DNA_mis_repair"/>
    <property type="match status" value="1"/>
</dbReference>
<dbReference type="CDD" id="cd16926">
    <property type="entry name" value="HATPase_MutL-MLH-PMS-like"/>
    <property type="match status" value="1"/>
</dbReference>
<dbReference type="FunFam" id="3.30.565.10:FF:000003">
    <property type="entry name" value="DNA mismatch repair endonuclease MutL"/>
    <property type="match status" value="1"/>
</dbReference>
<dbReference type="PANTHER" id="PTHR10073:SF12">
    <property type="entry name" value="DNA MISMATCH REPAIR PROTEIN MLH1"/>
    <property type="match status" value="1"/>
</dbReference>
<organism evidence="8 9">
    <name type="scientific">Mageeibacillus indolicus</name>
    <dbReference type="NCBI Taxonomy" id="884684"/>
    <lineage>
        <taxon>Bacteria</taxon>
        <taxon>Bacillati</taxon>
        <taxon>Bacillota</taxon>
        <taxon>Clostridia</taxon>
        <taxon>Eubacteriales</taxon>
        <taxon>Oscillospiraceae</taxon>
        <taxon>Mageeibacillus</taxon>
    </lineage>
</organism>
<dbReference type="InterPro" id="IPR038973">
    <property type="entry name" value="MutL/Mlh/Pms-like"/>
</dbReference>
<dbReference type="Gene3D" id="3.30.565.10">
    <property type="entry name" value="Histidine kinase-like ATPase, C-terminal domain"/>
    <property type="match status" value="1"/>
</dbReference>
<dbReference type="EMBL" id="NBZD01000001">
    <property type="protein sequence ID" value="PNH19682.1"/>
    <property type="molecule type" value="Genomic_DNA"/>
</dbReference>
<dbReference type="Pfam" id="PF08676">
    <property type="entry name" value="MutL_C"/>
    <property type="match status" value="1"/>
</dbReference>
<dbReference type="GO" id="GO:0140664">
    <property type="term" value="F:ATP-dependent DNA damage sensor activity"/>
    <property type="evidence" value="ECO:0007669"/>
    <property type="project" value="InterPro"/>
</dbReference>
<dbReference type="InterPro" id="IPR036890">
    <property type="entry name" value="HATPase_C_sf"/>
</dbReference>
<feature type="region of interest" description="Disordered" evidence="5">
    <location>
        <begin position="334"/>
        <end position="364"/>
    </location>
</feature>
<dbReference type="Pfam" id="PF13589">
    <property type="entry name" value="HATPase_c_3"/>
    <property type="match status" value="1"/>
</dbReference>
<dbReference type="GO" id="GO:0016887">
    <property type="term" value="F:ATP hydrolysis activity"/>
    <property type="evidence" value="ECO:0007669"/>
    <property type="project" value="InterPro"/>
</dbReference>
<dbReference type="GO" id="GO:0006298">
    <property type="term" value="P:mismatch repair"/>
    <property type="evidence" value="ECO:0007669"/>
    <property type="project" value="UniProtKB-UniRule"/>
</dbReference>
<evidence type="ECO:0000259" key="6">
    <source>
        <dbReference type="SMART" id="SM00853"/>
    </source>
</evidence>
<dbReference type="CDD" id="cd00782">
    <property type="entry name" value="MutL_Trans"/>
    <property type="match status" value="1"/>
</dbReference>
<dbReference type="SUPFAM" id="SSF54211">
    <property type="entry name" value="Ribosomal protein S5 domain 2-like"/>
    <property type="match status" value="1"/>
</dbReference>
<name>A0A2J8B4I4_9FIRM</name>
<dbReference type="InterPro" id="IPR042120">
    <property type="entry name" value="MutL_C_dimsub"/>
</dbReference>
<dbReference type="GO" id="GO:0030983">
    <property type="term" value="F:mismatched DNA binding"/>
    <property type="evidence" value="ECO:0007669"/>
    <property type="project" value="InterPro"/>
</dbReference>
<dbReference type="SMART" id="SM00853">
    <property type="entry name" value="MutL_C"/>
    <property type="match status" value="1"/>
</dbReference>
<sequence>MNKIKVLDVQTANSIAAGEVVERPASVVKELCENALDAGAGNIKITIKNGGNSYLQVLDDGCGMTGEDAKLAFLPHATSKLSVISDLDNLDTMGFRGEALASIAAVAKVNLITRTADAPSAVTLQVDGGKWSEITPVGAPIGTCITVEDLFFNTPARFKFLKKDSTELNKIIDIVQKLALARPDVSFLLSTPERILLHTPGNNDLPSVVFSLFGKQTASELIALPELDMADNSPVKVSGLIGQPGAARSSRASQLVFVNNRPVHDIAVTKAIDEAYRDRLMKGKYPVVIIKLNLLPYLVDINVHPQKSEVRFWNSGTVFNSVYHTIKSALAEDVLPPGDWSDRTKPESAGKENRGGTTLPDSIDSCVAQRPAANYPVNKSFENVALNEPFAAIDADGDGHAATHAATQGQNEGEAMGVGLGSDAVCETVAGRESETELNPEAGRKPGTEPKPESEIAIADVSARTGEGGTIIGVDTKDVASRLPFLPLVGQVFNTYIILADHEELWLVDQHAAHEKVLFERFMQQINERELRLQTLIPVPIRLNLDDKRMALNFRNDLADLGYEFDEFDGESLILRTVPACLLTNNPTEAFEAVLDYLRDEVKPNDKTWPEHQLYGFIATVACKAAIKGNDPLTEDEIKTLLQELAALKQPYNCPHGRPVIIRLSKQELEKRFKRII</sequence>
<reference evidence="9" key="1">
    <citation type="submission" date="2017-04" db="EMBL/GenBank/DDBJ databases">
        <authorList>
            <person name="Bumgarner R.E."/>
            <person name="Fredricks D.N."/>
            <person name="Srinivasan S."/>
        </authorList>
    </citation>
    <scope>NUCLEOTIDE SEQUENCE [LARGE SCALE GENOMIC DNA]</scope>
    <source>
        <strain evidence="9">KA00405</strain>
    </source>
</reference>
<dbReference type="NCBIfam" id="TIGR00585">
    <property type="entry name" value="mutl"/>
    <property type="match status" value="1"/>
</dbReference>
<dbReference type="InterPro" id="IPR020568">
    <property type="entry name" value="Ribosomal_Su5_D2-typ_SF"/>
</dbReference>
<proteinExistence type="inferred from homology"/>
<dbReference type="InterPro" id="IPR042121">
    <property type="entry name" value="MutL_C_regsub"/>
</dbReference>
<dbReference type="Gene3D" id="3.30.1370.100">
    <property type="entry name" value="MutL, C-terminal domain, regulatory subdomain"/>
    <property type="match status" value="1"/>
</dbReference>
<dbReference type="SUPFAM" id="SSF118116">
    <property type="entry name" value="DNA mismatch repair protein MutL"/>
    <property type="match status" value="1"/>
</dbReference>
<comment type="caution">
    <text evidence="8">The sequence shown here is derived from an EMBL/GenBank/DDBJ whole genome shotgun (WGS) entry which is preliminary data.</text>
</comment>
<evidence type="ECO:0000256" key="3">
    <source>
        <dbReference type="ARBA" id="ARBA00023204"/>
    </source>
</evidence>
<evidence type="ECO:0000313" key="8">
    <source>
        <dbReference type="EMBL" id="PNH19682.1"/>
    </source>
</evidence>
<dbReference type="Gene3D" id="3.30.1540.20">
    <property type="entry name" value="MutL, C-terminal domain, dimerisation subdomain"/>
    <property type="match status" value="1"/>
</dbReference>
<feature type="compositionally biased region" description="Basic and acidic residues" evidence="5">
    <location>
        <begin position="442"/>
        <end position="454"/>
    </location>
</feature>
<dbReference type="HAMAP" id="MF_00149">
    <property type="entry name" value="DNA_mis_repair"/>
    <property type="match status" value="1"/>
</dbReference>
<dbReference type="AlphaFoldDB" id="A0A2J8B4I4"/>
<dbReference type="InterPro" id="IPR014790">
    <property type="entry name" value="MutL_C"/>
</dbReference>
<dbReference type="SUPFAM" id="SSF55874">
    <property type="entry name" value="ATPase domain of HSP90 chaperone/DNA topoisomerase II/histidine kinase"/>
    <property type="match status" value="1"/>
</dbReference>
<dbReference type="InterPro" id="IPR013507">
    <property type="entry name" value="DNA_mismatch_S5_2-like"/>
</dbReference>
<feature type="domain" description="DNA mismatch repair protein S5" evidence="7">
    <location>
        <begin position="209"/>
        <end position="331"/>
    </location>
</feature>
<evidence type="ECO:0000256" key="1">
    <source>
        <dbReference type="ARBA" id="ARBA00006082"/>
    </source>
</evidence>
<keyword evidence="3 4" id="KW-0234">DNA repair</keyword>
<feature type="domain" description="MutL C-terminal dimerisation" evidence="6">
    <location>
        <begin position="488"/>
        <end position="633"/>
    </location>
</feature>
<dbReference type="Gene3D" id="3.30.230.10">
    <property type="match status" value="1"/>
</dbReference>
<dbReference type="InterPro" id="IPR014721">
    <property type="entry name" value="Ribsml_uS5_D2-typ_fold_subgr"/>
</dbReference>
<gene>
    <name evidence="4" type="primary">mutL</name>
    <name evidence="8" type="ORF">B7R76_02020</name>
</gene>
<dbReference type="GO" id="GO:0005524">
    <property type="term" value="F:ATP binding"/>
    <property type="evidence" value="ECO:0007669"/>
    <property type="project" value="InterPro"/>
</dbReference>
<dbReference type="GO" id="GO:0032300">
    <property type="term" value="C:mismatch repair complex"/>
    <property type="evidence" value="ECO:0007669"/>
    <property type="project" value="InterPro"/>
</dbReference>
<comment type="function">
    <text evidence="4">This protein is involved in the repair of mismatches in DNA. It is required for dam-dependent methyl-directed DNA mismatch repair. May act as a 'molecular matchmaker', a protein that promotes the formation of a stable complex between two or more DNA-binding proteins in an ATP-dependent manner without itself being part of a final effector complex.</text>
</comment>
<dbReference type="Proteomes" id="UP000236394">
    <property type="component" value="Unassembled WGS sequence"/>
</dbReference>
<dbReference type="PANTHER" id="PTHR10073">
    <property type="entry name" value="DNA MISMATCH REPAIR PROTEIN MLH, PMS, MUTL"/>
    <property type="match status" value="1"/>
</dbReference>
<dbReference type="InterPro" id="IPR037198">
    <property type="entry name" value="MutL_C_sf"/>
</dbReference>
<dbReference type="Pfam" id="PF01119">
    <property type="entry name" value="DNA_mis_repair"/>
    <property type="match status" value="1"/>
</dbReference>